<evidence type="ECO:0000256" key="1">
    <source>
        <dbReference type="SAM" id="Phobius"/>
    </source>
</evidence>
<dbReference type="InterPro" id="IPR010559">
    <property type="entry name" value="Sig_transdc_His_kin_internal"/>
</dbReference>
<comment type="caution">
    <text evidence="3">The sequence shown here is derived from an EMBL/GenBank/DDBJ whole genome shotgun (WGS) entry which is preliminary data.</text>
</comment>
<accession>A0A1B8ZC46</accession>
<dbReference type="Proteomes" id="UP000092651">
    <property type="component" value="Unassembled WGS sequence"/>
</dbReference>
<sequence>MIIPLVFLIYLIISFFMNPFNSYWKYLINLPLSLFLMEELLTLLTCWAITELSIAMAKWMDGWLDWETKPIIRAVLQTIFLLIGTYFLLKIFDYLALILCQRPKGFSDELGNWQCAFTGLLMSILISAFHTGNFFFKSWKSSMLEATELQLKAAKFKEIAMQAQLQSLKLQLDPHFLFNNFSILSALIDEEPETASSFLENLSKVYRYMINNLDNNVIAIEEELKFIDSYNYLIKIRYGENVNVDVQVSNETKLKVIPPITIQLLIENAIKHNIATGENPLQIKIYDDQSYLIVENTLQPIDHIIPTTKLGLENIKSRYKLLFDKDVLIKKIDGKFCVALELLQPK</sequence>
<feature type="transmembrane region" description="Helical" evidence="1">
    <location>
        <begin position="71"/>
        <end position="89"/>
    </location>
</feature>
<feature type="transmembrane region" description="Helical" evidence="1">
    <location>
        <begin position="40"/>
        <end position="59"/>
    </location>
</feature>
<dbReference type="PANTHER" id="PTHR34220">
    <property type="entry name" value="SENSOR HISTIDINE KINASE YPDA"/>
    <property type="match status" value="1"/>
</dbReference>
<evidence type="ECO:0000259" key="2">
    <source>
        <dbReference type="Pfam" id="PF06580"/>
    </source>
</evidence>
<name>A0A1B8ZC46_9FLAO</name>
<proteinExistence type="predicted"/>
<dbReference type="Pfam" id="PF06580">
    <property type="entry name" value="His_kinase"/>
    <property type="match status" value="1"/>
</dbReference>
<protein>
    <recommendedName>
        <fullName evidence="2">Signal transduction histidine kinase internal region domain-containing protein</fullName>
    </recommendedName>
</protein>
<gene>
    <name evidence="3" type="ORF">BBI01_17940</name>
</gene>
<reference evidence="3 4" key="1">
    <citation type="submission" date="2016-07" db="EMBL/GenBank/DDBJ databases">
        <authorList>
            <person name="Jeong J.-J."/>
            <person name="Kim D.W."/>
            <person name="Sang M.K."/>
            <person name="Choi I.-G."/>
            <person name="Kim K.D."/>
        </authorList>
    </citation>
    <scope>NUCLEOTIDE SEQUENCE [LARGE SCALE GENOMIC DNA]</scope>
    <source>
        <strain evidence="3 4">UTM-3</strain>
    </source>
</reference>
<keyword evidence="1" id="KW-0812">Transmembrane</keyword>
<dbReference type="GO" id="GO:0000155">
    <property type="term" value="F:phosphorelay sensor kinase activity"/>
    <property type="evidence" value="ECO:0007669"/>
    <property type="project" value="InterPro"/>
</dbReference>
<keyword evidence="1" id="KW-0472">Membrane</keyword>
<dbReference type="GO" id="GO:0016020">
    <property type="term" value="C:membrane"/>
    <property type="evidence" value="ECO:0007669"/>
    <property type="project" value="InterPro"/>
</dbReference>
<keyword evidence="1" id="KW-1133">Transmembrane helix</keyword>
<dbReference type="EMBL" id="MAYH01000048">
    <property type="protein sequence ID" value="OCA69179.1"/>
    <property type="molecule type" value="Genomic_DNA"/>
</dbReference>
<dbReference type="AlphaFoldDB" id="A0A1B8ZC46"/>
<dbReference type="InterPro" id="IPR050640">
    <property type="entry name" value="Bact_2-comp_sensor_kinase"/>
</dbReference>
<organism evidence="3 4">
    <name type="scientific">Chryseobacterium artocarpi</name>
    <dbReference type="NCBI Taxonomy" id="1414727"/>
    <lineage>
        <taxon>Bacteria</taxon>
        <taxon>Pseudomonadati</taxon>
        <taxon>Bacteroidota</taxon>
        <taxon>Flavobacteriia</taxon>
        <taxon>Flavobacteriales</taxon>
        <taxon>Weeksellaceae</taxon>
        <taxon>Chryseobacterium group</taxon>
        <taxon>Chryseobacterium</taxon>
    </lineage>
</organism>
<keyword evidence="4" id="KW-1185">Reference proteome</keyword>
<dbReference type="PANTHER" id="PTHR34220:SF7">
    <property type="entry name" value="SENSOR HISTIDINE KINASE YPDA"/>
    <property type="match status" value="1"/>
</dbReference>
<evidence type="ECO:0000313" key="4">
    <source>
        <dbReference type="Proteomes" id="UP000092651"/>
    </source>
</evidence>
<feature type="transmembrane region" description="Helical" evidence="1">
    <location>
        <begin position="116"/>
        <end position="136"/>
    </location>
</feature>
<feature type="domain" description="Signal transduction histidine kinase internal region" evidence="2">
    <location>
        <begin position="163"/>
        <end position="241"/>
    </location>
</feature>
<feature type="transmembrane region" description="Helical" evidence="1">
    <location>
        <begin position="7"/>
        <end position="28"/>
    </location>
</feature>
<evidence type="ECO:0000313" key="3">
    <source>
        <dbReference type="EMBL" id="OCA69179.1"/>
    </source>
</evidence>